<protein>
    <submittedName>
        <fullName evidence="2">Uncharacterized protein</fullName>
    </submittedName>
</protein>
<feature type="region of interest" description="Disordered" evidence="1">
    <location>
        <begin position="57"/>
        <end position="76"/>
    </location>
</feature>
<accession>A0AAD7FLH6</accession>
<evidence type="ECO:0000256" key="1">
    <source>
        <dbReference type="SAM" id="MobiDB-lite"/>
    </source>
</evidence>
<dbReference type="EMBL" id="JARKIF010000011">
    <property type="protein sequence ID" value="KAJ7626795.1"/>
    <property type="molecule type" value="Genomic_DNA"/>
</dbReference>
<evidence type="ECO:0000313" key="3">
    <source>
        <dbReference type="Proteomes" id="UP001221142"/>
    </source>
</evidence>
<feature type="region of interest" description="Disordered" evidence="1">
    <location>
        <begin position="129"/>
        <end position="157"/>
    </location>
</feature>
<evidence type="ECO:0000313" key="2">
    <source>
        <dbReference type="EMBL" id="KAJ7626795.1"/>
    </source>
</evidence>
<reference evidence="2" key="1">
    <citation type="submission" date="2023-03" db="EMBL/GenBank/DDBJ databases">
        <title>Massive genome expansion in bonnet fungi (Mycena s.s.) driven by repeated elements and novel gene families across ecological guilds.</title>
        <authorList>
            <consortium name="Lawrence Berkeley National Laboratory"/>
            <person name="Harder C.B."/>
            <person name="Miyauchi S."/>
            <person name="Viragh M."/>
            <person name="Kuo A."/>
            <person name="Thoen E."/>
            <person name="Andreopoulos B."/>
            <person name="Lu D."/>
            <person name="Skrede I."/>
            <person name="Drula E."/>
            <person name="Henrissat B."/>
            <person name="Morin E."/>
            <person name="Kohler A."/>
            <person name="Barry K."/>
            <person name="LaButti K."/>
            <person name="Morin E."/>
            <person name="Salamov A."/>
            <person name="Lipzen A."/>
            <person name="Mereny Z."/>
            <person name="Hegedus B."/>
            <person name="Baldrian P."/>
            <person name="Stursova M."/>
            <person name="Weitz H."/>
            <person name="Taylor A."/>
            <person name="Grigoriev I.V."/>
            <person name="Nagy L.G."/>
            <person name="Martin F."/>
            <person name="Kauserud H."/>
        </authorList>
    </citation>
    <scope>NUCLEOTIDE SEQUENCE</scope>
    <source>
        <strain evidence="2">9284</strain>
    </source>
</reference>
<organism evidence="2 3">
    <name type="scientific">Roridomyces roridus</name>
    <dbReference type="NCBI Taxonomy" id="1738132"/>
    <lineage>
        <taxon>Eukaryota</taxon>
        <taxon>Fungi</taxon>
        <taxon>Dikarya</taxon>
        <taxon>Basidiomycota</taxon>
        <taxon>Agaricomycotina</taxon>
        <taxon>Agaricomycetes</taxon>
        <taxon>Agaricomycetidae</taxon>
        <taxon>Agaricales</taxon>
        <taxon>Marasmiineae</taxon>
        <taxon>Mycenaceae</taxon>
        <taxon>Roridomyces</taxon>
    </lineage>
</organism>
<dbReference type="Proteomes" id="UP001221142">
    <property type="component" value="Unassembled WGS sequence"/>
</dbReference>
<feature type="compositionally biased region" description="Basic and acidic residues" evidence="1">
    <location>
        <begin position="57"/>
        <end position="66"/>
    </location>
</feature>
<dbReference type="AlphaFoldDB" id="A0AAD7FLH6"/>
<gene>
    <name evidence="2" type="ORF">FB45DRAFT_868087</name>
</gene>
<sequence length="307" mass="34609">MNFTGIWTRFTVFTTHAESWAFHGDPFTYICLHPMGPSTTFHHTAGQLITVWGDKHAREEPRHTTDSESNLSKKKLEGDMGHTHRITEVWPGSLGSKGVALHCLLGLKIDVLQAVAEGMRVEVKVGEQPSPSYVSGGGAEVESIESYSTAQQGPGPAVQVIEDDEETLARRSGSKLEVVEGRRRHVCDSSWWERAREKAVGRGEPEIHIMTSTPRWTVWTRADSCRERCHPRRHRDSRCVNQGYLDQYDLLHTEPAGVKEKRDTGRLDMPSRGIEPRKPFIVEMQNYISNGDRRVNKGYSLLALVPE</sequence>
<proteinExistence type="predicted"/>
<comment type="caution">
    <text evidence="2">The sequence shown here is derived from an EMBL/GenBank/DDBJ whole genome shotgun (WGS) entry which is preliminary data.</text>
</comment>
<keyword evidence="3" id="KW-1185">Reference proteome</keyword>
<name>A0AAD7FLH6_9AGAR</name>